<keyword evidence="5" id="KW-0720">Serine protease</keyword>
<sequence>MTTARRAVRPLRPGDRVAVVAPAGPVPPDLLHRGRSVLESWGLQVELACTAGSRDTPLPYLAADDATRAGQLQRAWCDPDVDAVLCARGGYGALRVLDLVDWDAMTAAGPKLFAGSSDTTALHAVLGPRCGVVTLFGPMVATRAVTDDPAAREGLRRALFDPPAVLCGGPDARPLVGGRATGVTVGGTLSLLTSTLGVPGVPPPPDGAIALLEDVTEAPYRIDHFLTHLLRAGWFDRVAGIALGSWQECGPPAEVRDVVLDRLGGLGVPLVEELGFGHCAGQLTVPLGAEVELDADAATIRRCDA</sequence>
<evidence type="ECO:0000313" key="8">
    <source>
        <dbReference type="EMBL" id="GAA5121067.1"/>
    </source>
</evidence>
<proteinExistence type="inferred from homology"/>
<keyword evidence="3" id="KW-0645">Protease</keyword>
<comment type="similarity">
    <text evidence="1">Belongs to the peptidase S66 family.</text>
</comment>
<evidence type="ECO:0000256" key="2">
    <source>
        <dbReference type="ARBA" id="ARBA00022645"/>
    </source>
</evidence>
<evidence type="ECO:0000259" key="6">
    <source>
        <dbReference type="Pfam" id="PF02016"/>
    </source>
</evidence>
<dbReference type="PANTHER" id="PTHR30237">
    <property type="entry name" value="MURAMOYLTETRAPEPTIDE CARBOXYPEPTIDASE"/>
    <property type="match status" value="1"/>
</dbReference>
<dbReference type="SUPFAM" id="SSF141986">
    <property type="entry name" value="LD-carboxypeptidase A C-terminal domain-like"/>
    <property type="match status" value="1"/>
</dbReference>
<dbReference type="Gene3D" id="3.40.50.10740">
    <property type="entry name" value="Class I glutamine amidotransferase-like"/>
    <property type="match status" value="1"/>
</dbReference>
<dbReference type="InterPro" id="IPR040449">
    <property type="entry name" value="Peptidase_S66_N"/>
</dbReference>
<dbReference type="Pfam" id="PF02016">
    <property type="entry name" value="Peptidase_S66"/>
    <property type="match status" value="1"/>
</dbReference>
<dbReference type="InterPro" id="IPR003507">
    <property type="entry name" value="S66_fam"/>
</dbReference>
<dbReference type="InterPro" id="IPR029062">
    <property type="entry name" value="Class_I_gatase-like"/>
</dbReference>
<name>A0ABP9NJL5_9PSEU</name>
<feature type="domain" description="LD-carboxypeptidase N-terminal" evidence="6">
    <location>
        <begin position="17"/>
        <end position="137"/>
    </location>
</feature>
<evidence type="ECO:0000256" key="3">
    <source>
        <dbReference type="ARBA" id="ARBA00022670"/>
    </source>
</evidence>
<dbReference type="Proteomes" id="UP001500804">
    <property type="component" value="Unassembled WGS sequence"/>
</dbReference>
<evidence type="ECO:0000256" key="1">
    <source>
        <dbReference type="ARBA" id="ARBA00010233"/>
    </source>
</evidence>
<dbReference type="CDD" id="cd07025">
    <property type="entry name" value="Peptidase_S66"/>
    <property type="match status" value="1"/>
</dbReference>
<keyword evidence="4" id="KW-0378">Hydrolase</keyword>
<feature type="domain" description="LD-carboxypeptidase C-terminal" evidence="7">
    <location>
        <begin position="181"/>
        <end position="293"/>
    </location>
</feature>
<keyword evidence="2" id="KW-0121">Carboxypeptidase</keyword>
<accession>A0ABP9NJL5</accession>
<dbReference type="PANTHER" id="PTHR30237:SF2">
    <property type="entry name" value="MUREIN TETRAPEPTIDE CARBOXYPEPTIDASE"/>
    <property type="match status" value="1"/>
</dbReference>
<comment type="caution">
    <text evidence="8">The sequence shown here is derived from an EMBL/GenBank/DDBJ whole genome shotgun (WGS) entry which is preliminary data.</text>
</comment>
<dbReference type="SUPFAM" id="SSF52317">
    <property type="entry name" value="Class I glutamine amidotransferase-like"/>
    <property type="match status" value="1"/>
</dbReference>
<dbReference type="RefSeq" id="WP_345605582.1">
    <property type="nucleotide sequence ID" value="NZ_BAABJO010000009.1"/>
</dbReference>
<gene>
    <name evidence="8" type="ORF">GCM10023320_29310</name>
</gene>
<protein>
    <submittedName>
        <fullName evidence="8">LD-carboxypeptidase</fullName>
    </submittedName>
</protein>
<evidence type="ECO:0000259" key="7">
    <source>
        <dbReference type="Pfam" id="PF17676"/>
    </source>
</evidence>
<dbReference type="InterPro" id="IPR027478">
    <property type="entry name" value="LdcA_N"/>
</dbReference>
<dbReference type="PIRSF" id="PIRSF028757">
    <property type="entry name" value="LD-carboxypeptidase"/>
    <property type="match status" value="1"/>
</dbReference>
<organism evidence="8 9">
    <name type="scientific">Pseudonocardia adelaidensis</name>
    <dbReference type="NCBI Taxonomy" id="648754"/>
    <lineage>
        <taxon>Bacteria</taxon>
        <taxon>Bacillati</taxon>
        <taxon>Actinomycetota</taxon>
        <taxon>Actinomycetes</taxon>
        <taxon>Pseudonocardiales</taxon>
        <taxon>Pseudonocardiaceae</taxon>
        <taxon>Pseudonocardia</taxon>
    </lineage>
</organism>
<dbReference type="InterPro" id="IPR027461">
    <property type="entry name" value="Carboxypeptidase_A_C_sf"/>
</dbReference>
<evidence type="ECO:0000256" key="4">
    <source>
        <dbReference type="ARBA" id="ARBA00022801"/>
    </source>
</evidence>
<dbReference type="InterPro" id="IPR040921">
    <property type="entry name" value="Peptidase_S66C"/>
</dbReference>
<dbReference type="Gene3D" id="3.50.30.60">
    <property type="entry name" value="LD-carboxypeptidase A C-terminal domain-like"/>
    <property type="match status" value="1"/>
</dbReference>
<keyword evidence="9" id="KW-1185">Reference proteome</keyword>
<dbReference type="EMBL" id="BAABJO010000009">
    <property type="protein sequence ID" value="GAA5121067.1"/>
    <property type="molecule type" value="Genomic_DNA"/>
</dbReference>
<evidence type="ECO:0000256" key="5">
    <source>
        <dbReference type="ARBA" id="ARBA00022825"/>
    </source>
</evidence>
<evidence type="ECO:0000313" key="9">
    <source>
        <dbReference type="Proteomes" id="UP001500804"/>
    </source>
</evidence>
<reference evidence="9" key="1">
    <citation type="journal article" date="2019" name="Int. J. Syst. Evol. Microbiol.">
        <title>The Global Catalogue of Microorganisms (GCM) 10K type strain sequencing project: providing services to taxonomists for standard genome sequencing and annotation.</title>
        <authorList>
            <consortium name="The Broad Institute Genomics Platform"/>
            <consortium name="The Broad Institute Genome Sequencing Center for Infectious Disease"/>
            <person name="Wu L."/>
            <person name="Ma J."/>
        </authorList>
    </citation>
    <scope>NUCLEOTIDE SEQUENCE [LARGE SCALE GENOMIC DNA]</scope>
    <source>
        <strain evidence="9">JCM 18302</strain>
    </source>
</reference>
<dbReference type="Pfam" id="PF17676">
    <property type="entry name" value="Peptidase_S66C"/>
    <property type="match status" value="1"/>
</dbReference>